<proteinExistence type="predicted"/>
<protein>
    <submittedName>
        <fullName evidence="2">Uncharacterized protein</fullName>
    </submittedName>
</protein>
<feature type="region of interest" description="Disordered" evidence="1">
    <location>
        <begin position="68"/>
        <end position="87"/>
    </location>
</feature>
<feature type="compositionally biased region" description="Polar residues" evidence="1">
    <location>
        <begin position="68"/>
        <end position="77"/>
    </location>
</feature>
<evidence type="ECO:0000313" key="2">
    <source>
        <dbReference type="WBParaSite" id="MCU_013252-RA"/>
    </source>
</evidence>
<accession>A0A5K3G4X3</accession>
<sequence length="87" mass="8872">MGKAGGGGGVNEQAIPVTTWAGVCAANDTHWWGGALRITSTLLMNPLYCCSTRLTTAAGANSTEVHSALQSMSSGKHATSPLKPDAK</sequence>
<dbReference type="WBParaSite" id="MCU_013252-RA">
    <property type="protein sequence ID" value="MCU_013252-RA"/>
    <property type="gene ID" value="MCU_013252"/>
</dbReference>
<evidence type="ECO:0000256" key="1">
    <source>
        <dbReference type="SAM" id="MobiDB-lite"/>
    </source>
</evidence>
<reference evidence="2" key="1">
    <citation type="submission" date="2019-11" db="UniProtKB">
        <authorList>
            <consortium name="WormBaseParasite"/>
        </authorList>
    </citation>
    <scope>IDENTIFICATION</scope>
</reference>
<dbReference type="AlphaFoldDB" id="A0A5K3G4X3"/>
<name>A0A5K3G4X3_MESCO</name>
<organism evidence="2">
    <name type="scientific">Mesocestoides corti</name>
    <name type="common">Flatworm</name>
    <dbReference type="NCBI Taxonomy" id="53468"/>
    <lineage>
        <taxon>Eukaryota</taxon>
        <taxon>Metazoa</taxon>
        <taxon>Spiralia</taxon>
        <taxon>Lophotrochozoa</taxon>
        <taxon>Platyhelminthes</taxon>
        <taxon>Cestoda</taxon>
        <taxon>Eucestoda</taxon>
        <taxon>Cyclophyllidea</taxon>
        <taxon>Mesocestoididae</taxon>
        <taxon>Mesocestoides</taxon>
    </lineage>
</organism>